<dbReference type="PROSITE" id="PS51704">
    <property type="entry name" value="GP_PDE"/>
    <property type="match status" value="1"/>
</dbReference>
<reference evidence="2 3" key="1">
    <citation type="submission" date="2014-12" db="EMBL/GenBank/DDBJ databases">
        <title>Draft genome sequence of Cohnella kolymensis strain B-2846.</title>
        <authorList>
            <person name="Karlyshev A.V."/>
            <person name="Kudryashova E.B."/>
        </authorList>
    </citation>
    <scope>NUCLEOTIDE SEQUENCE [LARGE SCALE GENOMIC DNA]</scope>
    <source>
        <strain evidence="2 3">VKM B-2846</strain>
    </source>
</reference>
<dbReference type="Pfam" id="PF03009">
    <property type="entry name" value="GDPD"/>
    <property type="match status" value="1"/>
</dbReference>
<protein>
    <submittedName>
        <fullName evidence="2">Glycerophosphodiester phosphodiesterase</fullName>
    </submittedName>
</protein>
<dbReference type="EMBL" id="JXAL01000001">
    <property type="protein sequence ID" value="KIL37710.1"/>
    <property type="molecule type" value="Genomic_DNA"/>
</dbReference>
<dbReference type="PANTHER" id="PTHR46211:SF14">
    <property type="entry name" value="GLYCEROPHOSPHODIESTER PHOSPHODIESTERASE"/>
    <property type="match status" value="1"/>
</dbReference>
<sequence length="254" mass="28486">MDEQTRASLHPCVAHRGWSGMAPENTMAAFRLAMTQPFVQWMELDVHLSRDDVPVVIHDGILKRTTNGEGRVRDLTAEQLGRLDAGSWVHPSFYTEGVPTLAEVLSLTSGRCRLNIELKGDDADRTLLAARAVDVIRSHQFEQHAVITSFQPDILIAVRNYFPSIRTGLIIDAFPQDLVSTLRSLGASYLSIGFRHLSPLLLQQTADAGIDVMAWTVNSPADLRRLMNRPEPFQICTNYPDRWLAAVKEENRRS</sequence>
<dbReference type="SUPFAM" id="SSF51695">
    <property type="entry name" value="PLC-like phosphodiesterases"/>
    <property type="match status" value="1"/>
</dbReference>
<evidence type="ECO:0000259" key="1">
    <source>
        <dbReference type="PROSITE" id="PS51704"/>
    </source>
</evidence>
<feature type="domain" description="GP-PDE" evidence="1">
    <location>
        <begin position="10"/>
        <end position="247"/>
    </location>
</feature>
<evidence type="ECO:0000313" key="2">
    <source>
        <dbReference type="EMBL" id="KIL37710.1"/>
    </source>
</evidence>
<evidence type="ECO:0000313" key="3">
    <source>
        <dbReference type="Proteomes" id="UP000054526"/>
    </source>
</evidence>
<accession>A0ABR5A9I8</accession>
<name>A0ABR5A9I8_9BACL</name>
<dbReference type="InterPro" id="IPR030395">
    <property type="entry name" value="GP_PDE_dom"/>
</dbReference>
<dbReference type="PANTHER" id="PTHR46211">
    <property type="entry name" value="GLYCEROPHOSPHORYL DIESTER PHOSPHODIESTERASE"/>
    <property type="match status" value="1"/>
</dbReference>
<dbReference type="InterPro" id="IPR017946">
    <property type="entry name" value="PLC-like_Pdiesterase_TIM-brl"/>
</dbReference>
<gene>
    <name evidence="2" type="ORF">SD71_00495</name>
</gene>
<dbReference type="Proteomes" id="UP000054526">
    <property type="component" value="Unassembled WGS sequence"/>
</dbReference>
<proteinExistence type="predicted"/>
<keyword evidence="3" id="KW-1185">Reference proteome</keyword>
<organism evidence="2 3">
    <name type="scientific">Cohnella kolymensis</name>
    <dbReference type="NCBI Taxonomy" id="1590652"/>
    <lineage>
        <taxon>Bacteria</taxon>
        <taxon>Bacillati</taxon>
        <taxon>Bacillota</taxon>
        <taxon>Bacilli</taxon>
        <taxon>Bacillales</taxon>
        <taxon>Paenibacillaceae</taxon>
        <taxon>Cohnella</taxon>
    </lineage>
</organism>
<comment type="caution">
    <text evidence="2">The sequence shown here is derived from an EMBL/GenBank/DDBJ whole genome shotgun (WGS) entry which is preliminary data.</text>
</comment>
<dbReference type="Gene3D" id="3.20.20.190">
    <property type="entry name" value="Phosphatidylinositol (PI) phosphodiesterase"/>
    <property type="match status" value="1"/>
</dbReference>